<evidence type="ECO:0000256" key="9">
    <source>
        <dbReference type="ARBA" id="ARBA00048173"/>
    </source>
</evidence>
<protein>
    <recommendedName>
        <fullName evidence="1">RNA-directed DNA polymerase</fullName>
        <ecNumber evidence="1">2.7.7.49</ecNumber>
    </recommendedName>
</protein>
<evidence type="ECO:0000256" key="8">
    <source>
        <dbReference type="ARBA" id="ARBA00034120"/>
    </source>
</evidence>
<feature type="domain" description="Reverse transcriptase" evidence="10">
    <location>
        <begin position="1"/>
        <end position="248"/>
    </location>
</feature>
<dbReference type="InterPro" id="IPR000123">
    <property type="entry name" value="Reverse_transcriptase_msDNA"/>
</dbReference>
<organism evidence="11 12">
    <name type="scientific">Veillonella absiana</name>
    <dbReference type="NCBI Taxonomy" id="3079305"/>
    <lineage>
        <taxon>Bacteria</taxon>
        <taxon>Bacillati</taxon>
        <taxon>Bacillota</taxon>
        <taxon>Negativicutes</taxon>
        <taxon>Veillonellales</taxon>
        <taxon>Veillonellaceae</taxon>
        <taxon>Veillonella</taxon>
    </lineage>
</organism>
<keyword evidence="6 11" id="KW-0695">RNA-directed DNA polymerase</keyword>
<keyword evidence="2" id="KW-0808">Transferase</keyword>
<name>A0ABU3ZBG5_9FIRM</name>
<evidence type="ECO:0000256" key="4">
    <source>
        <dbReference type="ARBA" id="ARBA00022723"/>
    </source>
</evidence>
<comment type="caution">
    <text evidence="11">The sequence shown here is derived from an EMBL/GenBank/DDBJ whole genome shotgun (WGS) entry which is preliminary data.</text>
</comment>
<evidence type="ECO:0000313" key="12">
    <source>
        <dbReference type="Proteomes" id="UP001272515"/>
    </source>
</evidence>
<keyword evidence="7" id="KW-0051">Antiviral defense</keyword>
<keyword evidence="4" id="KW-0479">Metal-binding</keyword>
<dbReference type="PROSITE" id="PS50878">
    <property type="entry name" value="RT_POL"/>
    <property type="match status" value="1"/>
</dbReference>
<dbReference type="PANTHER" id="PTHR34047">
    <property type="entry name" value="NUCLEAR INTRON MATURASE 1, MITOCHONDRIAL-RELATED"/>
    <property type="match status" value="1"/>
</dbReference>
<reference evidence="11 12" key="1">
    <citation type="submission" date="2023-10" db="EMBL/GenBank/DDBJ databases">
        <title>Veillonella sp. nov., isolated from a pig farm feces dump.</title>
        <authorList>
            <person name="Chang Y.-H."/>
        </authorList>
    </citation>
    <scope>NUCLEOTIDE SEQUENCE [LARGE SCALE GENOMIC DNA]</scope>
    <source>
        <strain evidence="11 12">YH-vei2233</strain>
    </source>
</reference>
<dbReference type="NCBIfam" id="NF038233">
    <property type="entry name" value="retron_St85_RT"/>
    <property type="match status" value="1"/>
</dbReference>
<dbReference type="EC" id="2.7.7.49" evidence="1"/>
<dbReference type="CDD" id="cd03487">
    <property type="entry name" value="RT_Bac_retron_II"/>
    <property type="match status" value="1"/>
</dbReference>
<dbReference type="PANTHER" id="PTHR34047:SF7">
    <property type="entry name" value="RNA-DIRECTED DNA POLYMERASE"/>
    <property type="match status" value="1"/>
</dbReference>
<dbReference type="InterPro" id="IPR051083">
    <property type="entry name" value="GrpII_Intron_Splice-Mob/Def"/>
</dbReference>
<dbReference type="SUPFAM" id="SSF56672">
    <property type="entry name" value="DNA/RNA polymerases"/>
    <property type="match status" value="1"/>
</dbReference>
<dbReference type="RefSeq" id="WP_295189344.1">
    <property type="nucleotide sequence ID" value="NZ_JAWJZA010000012.1"/>
</dbReference>
<keyword evidence="3" id="KW-0548">Nucleotidyltransferase</keyword>
<comment type="catalytic activity">
    <reaction evidence="9">
        <text>DNA(n) + a 2'-deoxyribonucleoside 5'-triphosphate = DNA(n+1) + diphosphate</text>
        <dbReference type="Rhea" id="RHEA:22508"/>
        <dbReference type="Rhea" id="RHEA-COMP:17339"/>
        <dbReference type="Rhea" id="RHEA-COMP:17340"/>
        <dbReference type="ChEBI" id="CHEBI:33019"/>
        <dbReference type="ChEBI" id="CHEBI:61560"/>
        <dbReference type="ChEBI" id="CHEBI:173112"/>
        <dbReference type="EC" id="2.7.7.49"/>
    </reaction>
</comment>
<dbReference type="GO" id="GO:0003964">
    <property type="term" value="F:RNA-directed DNA polymerase activity"/>
    <property type="evidence" value="ECO:0007669"/>
    <property type="project" value="UniProtKB-KW"/>
</dbReference>
<sequence>MKEYNNKMVLESLGLPMFQDISTLAEVTRLTEKLLYFLSKENAEGRYVSFKIKKKDGNLREINAPCASLKIMQRWILQNILYKVRVSQYSIGFIKNGKGSPLVLCAERHKNNLYILKMDLKDFYPSICRAKVYNQFLQLGYNTYAANLITNICILDGKLPQGAVTSPYLASLVCYKMDVRIAAYCNKRDIVYTRYADDLTFSCDNRDELHKIYGMIKKIVEDEGFTLNQKKTQFLTPKGHKKVVGVTINDGMLKASKDLKRSVRAMIHYQIITGDYTKNEQIRGYIAYIDSIEKNYKKKIIKYVTGYCQDTITLFSDAVKAFNANKLFKEIPDMVQKDISSFAKWEDQSDYMEMVMYERESYLAKHGLIESDIEDESNLEMFE</sequence>
<dbReference type="Pfam" id="PF00078">
    <property type="entry name" value="RVT_1"/>
    <property type="match status" value="1"/>
</dbReference>
<dbReference type="Gene3D" id="3.30.70.270">
    <property type="match status" value="1"/>
</dbReference>
<evidence type="ECO:0000259" key="10">
    <source>
        <dbReference type="PROSITE" id="PS50878"/>
    </source>
</evidence>
<comment type="similarity">
    <text evidence="8">Belongs to the bacterial reverse transcriptase family.</text>
</comment>
<evidence type="ECO:0000256" key="2">
    <source>
        <dbReference type="ARBA" id="ARBA00022679"/>
    </source>
</evidence>
<evidence type="ECO:0000313" key="11">
    <source>
        <dbReference type="EMBL" id="MDV5089031.1"/>
    </source>
</evidence>
<dbReference type="EMBL" id="JAWJZB010000011">
    <property type="protein sequence ID" value="MDV5089031.1"/>
    <property type="molecule type" value="Genomic_DNA"/>
</dbReference>
<evidence type="ECO:0000256" key="1">
    <source>
        <dbReference type="ARBA" id="ARBA00012493"/>
    </source>
</evidence>
<evidence type="ECO:0000256" key="5">
    <source>
        <dbReference type="ARBA" id="ARBA00022842"/>
    </source>
</evidence>
<proteinExistence type="inferred from homology"/>
<keyword evidence="5" id="KW-0460">Magnesium</keyword>
<dbReference type="InterPro" id="IPR043128">
    <property type="entry name" value="Rev_trsase/Diguanyl_cyclase"/>
</dbReference>
<dbReference type="InterPro" id="IPR000477">
    <property type="entry name" value="RT_dom"/>
</dbReference>
<evidence type="ECO:0000256" key="7">
    <source>
        <dbReference type="ARBA" id="ARBA00023118"/>
    </source>
</evidence>
<evidence type="ECO:0000256" key="3">
    <source>
        <dbReference type="ARBA" id="ARBA00022695"/>
    </source>
</evidence>
<accession>A0ABU3ZBG5</accession>
<keyword evidence="12" id="KW-1185">Reference proteome</keyword>
<evidence type="ECO:0000256" key="6">
    <source>
        <dbReference type="ARBA" id="ARBA00022918"/>
    </source>
</evidence>
<gene>
    <name evidence="11" type="ORF">RVY80_09375</name>
</gene>
<dbReference type="InterPro" id="IPR043502">
    <property type="entry name" value="DNA/RNA_pol_sf"/>
</dbReference>
<dbReference type="PRINTS" id="PR00866">
    <property type="entry name" value="RNADNAPOLMS"/>
</dbReference>
<dbReference type="Proteomes" id="UP001272515">
    <property type="component" value="Unassembled WGS sequence"/>
</dbReference>